<dbReference type="Gene3D" id="3.40.50.150">
    <property type="entry name" value="Vaccinia Virus protein VP39"/>
    <property type="match status" value="1"/>
</dbReference>
<dbReference type="GO" id="GO:0008610">
    <property type="term" value="P:lipid biosynthetic process"/>
    <property type="evidence" value="ECO:0007669"/>
    <property type="project" value="InterPro"/>
</dbReference>
<evidence type="ECO:0000256" key="3">
    <source>
        <dbReference type="ARBA" id="ARBA00022679"/>
    </source>
</evidence>
<keyword evidence="3" id="KW-0808">Transferase</keyword>
<evidence type="ECO:0000256" key="4">
    <source>
        <dbReference type="ARBA" id="ARBA00022691"/>
    </source>
</evidence>
<dbReference type="PANTHER" id="PTHR43667">
    <property type="entry name" value="CYCLOPROPANE-FATTY-ACYL-PHOSPHOLIPID SYNTHASE"/>
    <property type="match status" value="1"/>
</dbReference>
<dbReference type="PIRSF" id="PIRSF003085">
    <property type="entry name" value="CMAS"/>
    <property type="match status" value="1"/>
</dbReference>
<keyword evidence="2" id="KW-0489">Methyltransferase</keyword>
<keyword evidence="4" id="KW-0949">S-adenosyl-L-methionine</keyword>
<evidence type="ECO:0000313" key="7">
    <source>
        <dbReference type="EMBL" id="SEI96261.1"/>
    </source>
</evidence>
<gene>
    <name evidence="7" type="ORF">SAMN04487995_2764</name>
</gene>
<keyword evidence="5" id="KW-0443">Lipid metabolism</keyword>
<dbReference type="STRING" id="408657.SAMN04487995_2764"/>
<dbReference type="RefSeq" id="WP_090335743.1">
    <property type="nucleotide sequence ID" value="NZ_FNXY01000004.1"/>
</dbReference>
<dbReference type="InterPro" id="IPR029063">
    <property type="entry name" value="SAM-dependent_MTases_sf"/>
</dbReference>
<reference evidence="7 8" key="1">
    <citation type="submission" date="2016-10" db="EMBL/GenBank/DDBJ databases">
        <authorList>
            <person name="de Groot N.N."/>
        </authorList>
    </citation>
    <scope>NUCLEOTIDE SEQUENCE [LARGE SCALE GENOMIC DNA]</scope>
    <source>
        <strain evidence="7 8">DSM 19938</strain>
    </source>
</reference>
<keyword evidence="8" id="KW-1185">Reference proteome</keyword>
<dbReference type="EMBL" id="FNXY01000004">
    <property type="protein sequence ID" value="SEI96261.1"/>
    <property type="molecule type" value="Genomic_DNA"/>
</dbReference>
<evidence type="ECO:0000256" key="6">
    <source>
        <dbReference type="PIRSR" id="PIRSR003085-1"/>
    </source>
</evidence>
<protein>
    <submittedName>
        <fullName evidence="7">Cyclopropane-fatty-acyl-phospholipid synthase</fullName>
    </submittedName>
</protein>
<dbReference type="AlphaFoldDB" id="A0A1H6UVJ3"/>
<evidence type="ECO:0000256" key="5">
    <source>
        <dbReference type="ARBA" id="ARBA00023098"/>
    </source>
</evidence>
<dbReference type="SUPFAM" id="SSF53335">
    <property type="entry name" value="S-adenosyl-L-methionine-dependent methyltransferases"/>
    <property type="match status" value="1"/>
</dbReference>
<proteinExistence type="inferred from homology"/>
<dbReference type="Pfam" id="PF02353">
    <property type="entry name" value="CMAS"/>
    <property type="match status" value="1"/>
</dbReference>
<evidence type="ECO:0000256" key="2">
    <source>
        <dbReference type="ARBA" id="ARBA00022603"/>
    </source>
</evidence>
<dbReference type="InterPro" id="IPR050723">
    <property type="entry name" value="CFA/CMAS"/>
</dbReference>
<feature type="active site" evidence="6">
    <location>
        <position position="395"/>
    </location>
</feature>
<dbReference type="OrthoDB" id="9782855at2"/>
<name>A0A1H6UVJ3_9BACT</name>
<evidence type="ECO:0000313" key="8">
    <source>
        <dbReference type="Proteomes" id="UP000199532"/>
    </source>
</evidence>
<comment type="similarity">
    <text evidence="1">Belongs to the CFA/CMAS family.</text>
</comment>
<dbReference type="Proteomes" id="UP000199532">
    <property type="component" value="Unassembled WGS sequence"/>
</dbReference>
<evidence type="ECO:0000256" key="1">
    <source>
        <dbReference type="ARBA" id="ARBA00010815"/>
    </source>
</evidence>
<dbReference type="InterPro" id="IPR003333">
    <property type="entry name" value="CMAS"/>
</dbReference>
<dbReference type="GO" id="GO:0032259">
    <property type="term" value="P:methylation"/>
    <property type="evidence" value="ECO:0007669"/>
    <property type="project" value="UniProtKB-KW"/>
</dbReference>
<dbReference type="CDD" id="cd02440">
    <property type="entry name" value="AdoMet_MTases"/>
    <property type="match status" value="1"/>
</dbReference>
<sequence length="420" mass="48254">MLKTRSELNQTSQAAEKPGLYQQLVFRQLRQMHFGRLKLTLPDGQTYSFGDGINPVYASVSITHKDFFKKLILFGDIGFGEAYVEGLWETDNITLVISWVLLNIENAPNVSGSKSQTFALNILRVWNRVTHHLRSNTLAGSRKNISEHYDLNNEFFATFLDKTMTYSSGYFKREDMKLEEAQFEKYDRLCQKLNLRPSDHVLEIGSGWGGNAIFMAKNYGCKVTSLTLSVEQQKLAEERIAQAGLTERIQILLMDYRHIGGSFDKIVSIEMLEAVGHQYLDSYFQKCNSLLKKDGILAIQVITCPDSRYTSLRKNVDWIQKYIFPGSLLPSVSAINQSVNRTGDMSLMDLKEFGLHYAYTLKAWLDKFNDSLPEIKSLGYDDQFIRKWTYYLCYCEAAFAMRNISVMQLVYSRPNNTNFL</sequence>
<dbReference type="GO" id="GO:0008168">
    <property type="term" value="F:methyltransferase activity"/>
    <property type="evidence" value="ECO:0007669"/>
    <property type="project" value="UniProtKB-KW"/>
</dbReference>
<accession>A0A1H6UVJ3</accession>
<organism evidence="7 8">
    <name type="scientific">Dyadobacter koreensis</name>
    <dbReference type="NCBI Taxonomy" id="408657"/>
    <lineage>
        <taxon>Bacteria</taxon>
        <taxon>Pseudomonadati</taxon>
        <taxon>Bacteroidota</taxon>
        <taxon>Cytophagia</taxon>
        <taxon>Cytophagales</taxon>
        <taxon>Spirosomataceae</taxon>
        <taxon>Dyadobacter</taxon>
    </lineage>
</organism>
<dbReference type="PANTHER" id="PTHR43667:SF2">
    <property type="entry name" value="FATTY ACID C-METHYL TRANSFERASE"/>
    <property type="match status" value="1"/>
</dbReference>